<sequence>MGDKFKLEDDKLTSLAKDLGHMHDTLEGRITALNGVIDSVEGHWKGIAANAYNELQRQVNDDVRRLKELLSFTKDAIVASDKGFTQEEHNQLNNFKGVASAGILGRFSG</sequence>
<dbReference type="Proteomes" id="UP000222531">
    <property type="component" value="Unassembled WGS sequence"/>
</dbReference>
<dbReference type="InterPro" id="IPR010310">
    <property type="entry name" value="T7SS_ESAT-6-like"/>
</dbReference>
<dbReference type="NCBIfam" id="TIGR03930">
    <property type="entry name" value="WXG100_ESAT6"/>
    <property type="match status" value="1"/>
</dbReference>
<evidence type="ECO:0000313" key="3">
    <source>
        <dbReference type="Proteomes" id="UP000222531"/>
    </source>
</evidence>
<gene>
    <name evidence="2" type="ORF">BLA24_22955</name>
</gene>
<dbReference type="RefSeq" id="WP_099200929.1">
    <property type="nucleotide sequence ID" value="NZ_JBIRXA010000030.1"/>
</dbReference>
<protein>
    <recommendedName>
        <fullName evidence="1">ESAT-6-like protein</fullName>
    </recommendedName>
</protein>
<dbReference type="AlphaFoldDB" id="A0A2G1XCM2"/>
<name>A0A2G1XCM2_STRCJ</name>
<reference evidence="2 3" key="1">
    <citation type="journal article" date="2017" name="Biochemistry">
        <title>Identification of the Biosynthetic Pathway for the Antibiotic Bicyclomycin.</title>
        <authorList>
            <person name="Patteson J."/>
            <person name="Cai W."/>
            <person name="Johnson R.A."/>
            <person name="Santa Maria K."/>
            <person name="Li B."/>
        </authorList>
    </citation>
    <scope>NUCLEOTIDE SEQUENCE [LARGE SCALE GENOMIC DNA]</scope>
    <source>
        <strain evidence="2 3">ATCC 21532</strain>
    </source>
</reference>
<evidence type="ECO:0000313" key="2">
    <source>
        <dbReference type="EMBL" id="PHQ48968.1"/>
    </source>
</evidence>
<organism evidence="2 3">
    <name type="scientific">Streptomyces cinnamoneus</name>
    <name type="common">Streptoverticillium cinnamoneum</name>
    <dbReference type="NCBI Taxonomy" id="53446"/>
    <lineage>
        <taxon>Bacteria</taxon>
        <taxon>Bacillati</taxon>
        <taxon>Actinomycetota</taxon>
        <taxon>Actinomycetes</taxon>
        <taxon>Kitasatosporales</taxon>
        <taxon>Streptomycetaceae</taxon>
        <taxon>Streptomyces</taxon>
        <taxon>Streptomyces cinnamoneus group</taxon>
    </lineage>
</organism>
<comment type="similarity">
    <text evidence="1">Belongs to the WXG100 family.</text>
</comment>
<dbReference type="OrthoDB" id="3253863at2"/>
<dbReference type="SUPFAM" id="SSF140453">
    <property type="entry name" value="EsxAB dimer-like"/>
    <property type="match status" value="1"/>
</dbReference>
<dbReference type="InterPro" id="IPR036689">
    <property type="entry name" value="ESAT-6-like_sf"/>
</dbReference>
<keyword evidence="3" id="KW-1185">Reference proteome</keyword>
<proteinExistence type="inferred from homology"/>
<comment type="caution">
    <text evidence="2">The sequence shown here is derived from an EMBL/GenBank/DDBJ whole genome shotgun (WGS) entry which is preliminary data.</text>
</comment>
<dbReference type="Pfam" id="PF06013">
    <property type="entry name" value="WXG100"/>
    <property type="match status" value="1"/>
</dbReference>
<evidence type="ECO:0000256" key="1">
    <source>
        <dbReference type="RuleBase" id="RU362001"/>
    </source>
</evidence>
<dbReference type="EMBL" id="NHZO01000154">
    <property type="protein sequence ID" value="PHQ48968.1"/>
    <property type="molecule type" value="Genomic_DNA"/>
</dbReference>
<accession>A0A2G1XCM2</accession>
<dbReference type="Gene3D" id="1.10.287.1060">
    <property type="entry name" value="ESAT-6-like"/>
    <property type="match status" value="1"/>
</dbReference>